<evidence type="ECO:0000256" key="1">
    <source>
        <dbReference type="SAM" id="MobiDB-lite"/>
    </source>
</evidence>
<accession>A0A5J5ERF3</accession>
<reference evidence="2 3" key="1">
    <citation type="submission" date="2019-09" db="EMBL/GenBank/DDBJ databases">
        <title>Draft genome of the ectomycorrhizal ascomycete Sphaerosporella brunnea.</title>
        <authorList>
            <consortium name="DOE Joint Genome Institute"/>
            <person name="Benucci G.M."/>
            <person name="Marozzi G."/>
            <person name="Antonielli L."/>
            <person name="Sanchez S."/>
            <person name="Marco P."/>
            <person name="Wang X."/>
            <person name="Falini L.B."/>
            <person name="Barry K."/>
            <person name="Haridas S."/>
            <person name="Lipzen A."/>
            <person name="Labutti K."/>
            <person name="Grigoriev I.V."/>
            <person name="Murat C."/>
            <person name="Martin F."/>
            <person name="Albertini E."/>
            <person name="Donnini D."/>
            <person name="Bonito G."/>
        </authorList>
    </citation>
    <scope>NUCLEOTIDE SEQUENCE [LARGE SCALE GENOMIC DNA]</scope>
    <source>
        <strain evidence="2 3">Sb_GMNB300</strain>
    </source>
</reference>
<evidence type="ECO:0000313" key="3">
    <source>
        <dbReference type="Proteomes" id="UP000326924"/>
    </source>
</evidence>
<organism evidence="2 3">
    <name type="scientific">Sphaerosporella brunnea</name>
    <dbReference type="NCBI Taxonomy" id="1250544"/>
    <lineage>
        <taxon>Eukaryota</taxon>
        <taxon>Fungi</taxon>
        <taxon>Dikarya</taxon>
        <taxon>Ascomycota</taxon>
        <taxon>Pezizomycotina</taxon>
        <taxon>Pezizomycetes</taxon>
        <taxon>Pezizales</taxon>
        <taxon>Pyronemataceae</taxon>
        <taxon>Sphaerosporella</taxon>
    </lineage>
</organism>
<dbReference type="AlphaFoldDB" id="A0A5J5ERF3"/>
<feature type="region of interest" description="Disordered" evidence="1">
    <location>
        <begin position="28"/>
        <end position="51"/>
    </location>
</feature>
<feature type="compositionally biased region" description="Low complexity" evidence="1">
    <location>
        <begin position="130"/>
        <end position="139"/>
    </location>
</feature>
<sequence>MPGRSPTLFTRCCSACRFVPPPKFHGDIPNPCDDDSGGGDGSSGKSSDEDEGWLFGLRQRSFRGAPWPAEAEFCSSIDGLLVPLALMVLVLLLGLWPCVSYTDDLGDALGYSWMRPDRNSSSVTKPLVHSSSPMPTSSSERGPTELDKRFLVRKDSMANAGSMSRVRVDEGGDCGVKGGGGLQMGAEER</sequence>
<feature type="region of interest" description="Disordered" evidence="1">
    <location>
        <begin position="122"/>
        <end position="146"/>
    </location>
</feature>
<evidence type="ECO:0000313" key="2">
    <source>
        <dbReference type="EMBL" id="KAA8901366.1"/>
    </source>
</evidence>
<keyword evidence="3" id="KW-1185">Reference proteome</keyword>
<comment type="caution">
    <text evidence="2">The sequence shown here is derived from an EMBL/GenBank/DDBJ whole genome shotgun (WGS) entry which is preliminary data.</text>
</comment>
<feature type="compositionally biased region" description="Gly residues" evidence="1">
    <location>
        <begin position="173"/>
        <end position="183"/>
    </location>
</feature>
<dbReference type="InParanoid" id="A0A5J5ERF3"/>
<gene>
    <name evidence="2" type="ORF">FN846DRAFT_891862</name>
</gene>
<proteinExistence type="predicted"/>
<name>A0A5J5ERF3_9PEZI</name>
<dbReference type="EMBL" id="VXIS01000145">
    <property type="protein sequence ID" value="KAA8901366.1"/>
    <property type="molecule type" value="Genomic_DNA"/>
</dbReference>
<feature type="region of interest" description="Disordered" evidence="1">
    <location>
        <begin position="162"/>
        <end position="189"/>
    </location>
</feature>
<dbReference type="Proteomes" id="UP000326924">
    <property type="component" value="Unassembled WGS sequence"/>
</dbReference>
<protein>
    <submittedName>
        <fullName evidence="2">Uncharacterized protein</fullName>
    </submittedName>
</protein>